<dbReference type="SUPFAM" id="SSF55729">
    <property type="entry name" value="Acyl-CoA N-acyltransferases (Nat)"/>
    <property type="match status" value="1"/>
</dbReference>
<dbReference type="InterPro" id="IPR050832">
    <property type="entry name" value="Bact_Acetyltransf"/>
</dbReference>
<sequence>MEIRTATTQEDLISCQQALLAFRTHLEPAHYLDTMEAVINDGYQLAFISGDNGSAAGIVGYRYINMLRTGKTIYIDDLFVLPEYRGKGYAIQLLAHIRRIAEANQVKQVHLDSGYQLNPAHRLYLNQGFILNCLHFAYSV</sequence>
<dbReference type="CDD" id="cd04301">
    <property type="entry name" value="NAT_SF"/>
    <property type="match status" value="1"/>
</dbReference>
<dbReference type="PROSITE" id="PS51186">
    <property type="entry name" value="GNAT"/>
    <property type="match status" value="1"/>
</dbReference>
<dbReference type="InterPro" id="IPR016181">
    <property type="entry name" value="Acyl_CoA_acyltransferase"/>
</dbReference>
<evidence type="ECO:0000313" key="4">
    <source>
        <dbReference type="EMBL" id="QHS59096.1"/>
    </source>
</evidence>
<gene>
    <name evidence="4" type="ORF">GWR21_05650</name>
</gene>
<name>A0A6B9ZAH0_9BACT</name>
<evidence type="ECO:0000256" key="1">
    <source>
        <dbReference type="ARBA" id="ARBA00022679"/>
    </source>
</evidence>
<feature type="domain" description="N-acetyltransferase" evidence="3">
    <location>
        <begin position="1"/>
        <end position="140"/>
    </location>
</feature>
<keyword evidence="2" id="KW-0012">Acyltransferase</keyword>
<dbReference type="Pfam" id="PF00583">
    <property type="entry name" value="Acetyltransf_1"/>
    <property type="match status" value="1"/>
</dbReference>
<accession>A0A6B9ZAH0</accession>
<dbReference type="Gene3D" id="3.40.630.30">
    <property type="match status" value="1"/>
</dbReference>
<keyword evidence="5" id="KW-1185">Reference proteome</keyword>
<dbReference type="PANTHER" id="PTHR43877:SF2">
    <property type="entry name" value="AMINOALKYLPHOSPHONATE N-ACETYLTRANSFERASE-RELATED"/>
    <property type="match status" value="1"/>
</dbReference>
<dbReference type="AlphaFoldDB" id="A0A6B9ZAH0"/>
<proteinExistence type="predicted"/>
<dbReference type="InterPro" id="IPR000182">
    <property type="entry name" value="GNAT_dom"/>
</dbReference>
<dbReference type="RefSeq" id="WP_162330798.1">
    <property type="nucleotide sequence ID" value="NZ_CP048113.1"/>
</dbReference>
<evidence type="ECO:0000256" key="2">
    <source>
        <dbReference type="ARBA" id="ARBA00023315"/>
    </source>
</evidence>
<reference evidence="4 5" key="1">
    <citation type="submission" date="2020-01" db="EMBL/GenBank/DDBJ databases">
        <title>Complete genome sequence of Chitinophaga sp. H33E-04 isolated from quinoa roots.</title>
        <authorList>
            <person name="Weon H.-Y."/>
            <person name="Lee S.A."/>
        </authorList>
    </citation>
    <scope>NUCLEOTIDE SEQUENCE [LARGE SCALE GENOMIC DNA]</scope>
    <source>
        <strain evidence="4 5">H33E-04</strain>
    </source>
</reference>
<protein>
    <submittedName>
        <fullName evidence="4">GNAT family N-acetyltransferase</fullName>
    </submittedName>
</protein>
<dbReference type="GO" id="GO:0016747">
    <property type="term" value="F:acyltransferase activity, transferring groups other than amino-acyl groups"/>
    <property type="evidence" value="ECO:0007669"/>
    <property type="project" value="InterPro"/>
</dbReference>
<dbReference type="Proteomes" id="UP000476411">
    <property type="component" value="Chromosome"/>
</dbReference>
<dbReference type="EMBL" id="CP048113">
    <property type="protein sequence ID" value="QHS59096.1"/>
    <property type="molecule type" value="Genomic_DNA"/>
</dbReference>
<keyword evidence="1 4" id="KW-0808">Transferase</keyword>
<dbReference type="KEGG" id="chih:GWR21_05650"/>
<evidence type="ECO:0000313" key="5">
    <source>
        <dbReference type="Proteomes" id="UP000476411"/>
    </source>
</evidence>
<dbReference type="PANTHER" id="PTHR43877">
    <property type="entry name" value="AMINOALKYLPHOSPHONATE N-ACETYLTRANSFERASE-RELATED-RELATED"/>
    <property type="match status" value="1"/>
</dbReference>
<evidence type="ECO:0000259" key="3">
    <source>
        <dbReference type="PROSITE" id="PS51186"/>
    </source>
</evidence>
<organism evidence="4 5">
    <name type="scientific">Chitinophaga agri</name>
    <dbReference type="NCBI Taxonomy" id="2703787"/>
    <lineage>
        <taxon>Bacteria</taxon>
        <taxon>Pseudomonadati</taxon>
        <taxon>Bacteroidota</taxon>
        <taxon>Chitinophagia</taxon>
        <taxon>Chitinophagales</taxon>
        <taxon>Chitinophagaceae</taxon>
        <taxon>Chitinophaga</taxon>
    </lineage>
</organism>